<dbReference type="Pfam" id="PF06505">
    <property type="entry name" value="XylR_N"/>
    <property type="match status" value="1"/>
</dbReference>
<dbReference type="InterPro" id="IPR041522">
    <property type="entry name" value="CdaR_GGDEF"/>
</dbReference>
<evidence type="ECO:0000313" key="4">
    <source>
        <dbReference type="Proteomes" id="UP000006316"/>
    </source>
</evidence>
<name>K6C419_9BACI</name>
<dbReference type="Gene3D" id="3.30.1380.20">
    <property type="entry name" value="Trafficking protein particle complex subunit 3"/>
    <property type="match status" value="1"/>
</dbReference>
<organism evidence="3 4">
    <name type="scientific">Neobacillus bataviensis LMG 21833</name>
    <dbReference type="NCBI Taxonomy" id="1117379"/>
    <lineage>
        <taxon>Bacteria</taxon>
        <taxon>Bacillati</taxon>
        <taxon>Bacillota</taxon>
        <taxon>Bacilli</taxon>
        <taxon>Bacillales</taxon>
        <taxon>Bacillaceae</taxon>
        <taxon>Neobacillus</taxon>
    </lineage>
</organism>
<sequence>MNVSEISHCEEIALDDRRIITSSSAFGILRQQLVKNIGIDRIKGFLFHYGWEMGVNDAKDALKTNLSLQELIKDGPIRHIENGHIRGTQHNCTYELDEQHKITYFYSTGTWVDSYEAIEHIKRLGISKTQVCHTLIGFASGFMSTIFGERLLAKEVACVGKGDDVCRWEIKRQIEWEAEGESDLHFYNETPIVKELEYTYDQLLEQKNVVMRLADFQQKLTEEIINGSHLQTIANMVYDNLRIPILIEDTDHRTIVFAGVSEERFLELKVDMDQFIRENEQKDQLVKHANPLPFSKKIIKTENQERLITPIQVQKEVLGYCAFIYVDAEKEKHEEDYLLLDRFANAASLILLNEKTSFESFERMKGNFLEQIIEGKLPKSEIIKRGKFIGIDLGKPFFLAVMEYKKTQGSLEEEFLLQEHLFETTFRYFNGKKATILAGQYDGNIILLLTNDTVKNSPITDVLKEFHGYLMQRYPHGTFKFGISNVNNEIESAVKGYEEAVIALRLSVRKEIVPFQSLGIVGVLINSKNMNGIKMIAEQELGPLYNTEEPKIVELLKTLYFFLLNGGKLEQTMQDLSLSMSGLRHRINKIESLLEKDLREPNEMHQLLLIIKSLIALGEIEVD</sequence>
<dbReference type="SUPFAM" id="SSF111126">
    <property type="entry name" value="Ligand-binding domain in the NO signalling and Golgi transport"/>
    <property type="match status" value="1"/>
</dbReference>
<dbReference type="InterPro" id="IPR025736">
    <property type="entry name" value="PucR_C-HTH_dom"/>
</dbReference>
<accession>K6C419</accession>
<dbReference type="STRING" id="1117379.BABA_17877"/>
<dbReference type="SMART" id="SM00989">
    <property type="entry name" value="V4R"/>
    <property type="match status" value="1"/>
</dbReference>
<dbReference type="Proteomes" id="UP000006316">
    <property type="component" value="Unassembled WGS sequence"/>
</dbReference>
<protein>
    <submittedName>
        <fullName evidence="3">PucR family transcriptional regulator</fullName>
    </submittedName>
</protein>
<dbReference type="Pfam" id="PF02830">
    <property type="entry name" value="V4R"/>
    <property type="match status" value="1"/>
</dbReference>
<comment type="similarity">
    <text evidence="1">Belongs to the CdaR family.</text>
</comment>
<dbReference type="Pfam" id="PF17853">
    <property type="entry name" value="GGDEF_2"/>
    <property type="match status" value="1"/>
</dbReference>
<keyword evidence="4" id="KW-1185">Reference proteome</keyword>
<dbReference type="PATRIC" id="fig|1117379.3.peg.3703"/>
<gene>
    <name evidence="3" type="ORF">BABA_17877</name>
</gene>
<dbReference type="PANTHER" id="PTHR33744">
    <property type="entry name" value="CARBOHYDRATE DIACID REGULATOR"/>
    <property type="match status" value="1"/>
</dbReference>
<dbReference type="InterPro" id="IPR042070">
    <property type="entry name" value="PucR_C-HTH_sf"/>
</dbReference>
<evidence type="ECO:0000259" key="2">
    <source>
        <dbReference type="SMART" id="SM00989"/>
    </source>
</evidence>
<dbReference type="InterPro" id="IPR004096">
    <property type="entry name" value="V4R"/>
</dbReference>
<dbReference type="InterPro" id="IPR051448">
    <property type="entry name" value="CdaR-like_regulators"/>
</dbReference>
<dbReference type="PANTHER" id="PTHR33744:SF1">
    <property type="entry name" value="DNA-BINDING TRANSCRIPTIONAL ACTIVATOR ADER"/>
    <property type="match status" value="1"/>
</dbReference>
<evidence type="ECO:0000256" key="1">
    <source>
        <dbReference type="ARBA" id="ARBA00006754"/>
    </source>
</evidence>
<dbReference type="AlphaFoldDB" id="K6C419"/>
<dbReference type="Pfam" id="PF13556">
    <property type="entry name" value="HTH_30"/>
    <property type="match status" value="1"/>
</dbReference>
<proteinExistence type="inferred from homology"/>
<evidence type="ECO:0000313" key="3">
    <source>
        <dbReference type="EMBL" id="EKN65890.1"/>
    </source>
</evidence>
<dbReference type="Gene3D" id="1.10.10.2840">
    <property type="entry name" value="PucR C-terminal helix-turn-helix domain"/>
    <property type="match status" value="1"/>
</dbReference>
<dbReference type="EMBL" id="AJLS01000124">
    <property type="protein sequence ID" value="EKN65890.1"/>
    <property type="molecule type" value="Genomic_DNA"/>
</dbReference>
<dbReference type="InterPro" id="IPR010523">
    <property type="entry name" value="XylR_N"/>
</dbReference>
<comment type="caution">
    <text evidence="3">The sequence shown here is derived from an EMBL/GenBank/DDBJ whole genome shotgun (WGS) entry which is preliminary data.</text>
</comment>
<reference evidence="3 4" key="1">
    <citation type="journal article" date="2012" name="Front. Microbiol.">
        <title>Redundancy and modularity in membrane-associated dissimilatory nitrate reduction in Bacillus.</title>
        <authorList>
            <person name="Heylen K."/>
            <person name="Keltjens J."/>
        </authorList>
    </citation>
    <scope>NUCLEOTIDE SEQUENCE [LARGE SCALE GENOMIC DNA]</scope>
    <source>
        <strain evidence="4">LMG 21833T</strain>
    </source>
</reference>
<dbReference type="eggNOG" id="COG3835">
    <property type="taxonomic scope" value="Bacteria"/>
</dbReference>
<dbReference type="eggNOG" id="COG1719">
    <property type="taxonomic scope" value="Bacteria"/>
</dbReference>
<feature type="domain" description="4-vinyl reductase 4VR" evidence="2">
    <location>
        <begin position="110"/>
        <end position="172"/>
    </location>
</feature>
<dbReference type="InterPro" id="IPR024096">
    <property type="entry name" value="NO_sig/Golgi_transp_ligand-bd"/>
</dbReference>